<feature type="region of interest" description="Disordered" evidence="1">
    <location>
        <begin position="202"/>
        <end position="226"/>
    </location>
</feature>
<protein>
    <submittedName>
        <fullName evidence="2">SFRICE_001061</fullName>
    </submittedName>
</protein>
<accession>A0A2H1VHX8</accession>
<dbReference type="AlphaFoldDB" id="A0A2H1VHX8"/>
<sequence>MMEAGKRADGSPDVASVTAGQEVSGSIPGSGKVLLVVATVARNGVTHASHASYACQCSSKVAGECSLRSDTEQFTYILQYIANLDFLGASWAPVTVGQGPTKSESGPVHFMSCAYQIVLFSNCFPDGYNLGVFKARVNRVSNCAQYMAIGSPPISPLDNSKGGVVRQNITSIKQLTSIKSNPVQFNRLRLYGASRSMCPSMSHQTTTACGPGPAFNSSPASRIEDG</sequence>
<dbReference type="EMBL" id="ODYU01002647">
    <property type="protein sequence ID" value="SOQ40429.1"/>
    <property type="molecule type" value="Genomic_DNA"/>
</dbReference>
<reference evidence="2" key="1">
    <citation type="submission" date="2016-07" db="EMBL/GenBank/DDBJ databases">
        <authorList>
            <person name="Bretaudeau A."/>
        </authorList>
    </citation>
    <scope>NUCLEOTIDE SEQUENCE</scope>
    <source>
        <strain evidence="2">Rice</strain>
        <tissue evidence="2">Whole body</tissue>
    </source>
</reference>
<evidence type="ECO:0000256" key="1">
    <source>
        <dbReference type="SAM" id="MobiDB-lite"/>
    </source>
</evidence>
<organism evidence="2">
    <name type="scientific">Spodoptera frugiperda</name>
    <name type="common">Fall armyworm</name>
    <dbReference type="NCBI Taxonomy" id="7108"/>
    <lineage>
        <taxon>Eukaryota</taxon>
        <taxon>Metazoa</taxon>
        <taxon>Ecdysozoa</taxon>
        <taxon>Arthropoda</taxon>
        <taxon>Hexapoda</taxon>
        <taxon>Insecta</taxon>
        <taxon>Pterygota</taxon>
        <taxon>Neoptera</taxon>
        <taxon>Endopterygota</taxon>
        <taxon>Lepidoptera</taxon>
        <taxon>Glossata</taxon>
        <taxon>Ditrysia</taxon>
        <taxon>Noctuoidea</taxon>
        <taxon>Noctuidae</taxon>
        <taxon>Amphipyrinae</taxon>
        <taxon>Spodoptera</taxon>
    </lineage>
</organism>
<evidence type="ECO:0000313" key="2">
    <source>
        <dbReference type="EMBL" id="SOQ40429.1"/>
    </source>
</evidence>
<proteinExistence type="predicted"/>
<feature type="region of interest" description="Disordered" evidence="1">
    <location>
        <begin position="1"/>
        <end position="27"/>
    </location>
</feature>
<gene>
    <name evidence="2" type="ORF">SFRICE_001061</name>
</gene>
<name>A0A2H1VHX8_SPOFR</name>
<feature type="compositionally biased region" description="Basic and acidic residues" evidence="1">
    <location>
        <begin position="1"/>
        <end position="10"/>
    </location>
</feature>